<reference evidence="6 7" key="1">
    <citation type="submission" date="2014-07" db="EMBL/GenBank/DDBJ databases">
        <title>Draft Genome Sequence of Gephyronic Acid Producer, Cystobacter violaceus Strain Cb vi76.</title>
        <authorList>
            <person name="Stevens D.C."/>
            <person name="Young J."/>
            <person name="Carmichael R."/>
            <person name="Tan J."/>
            <person name="Taylor R.E."/>
        </authorList>
    </citation>
    <scope>NUCLEOTIDE SEQUENCE [LARGE SCALE GENOMIC DNA]</scope>
    <source>
        <strain evidence="6 7">Cb vi76</strain>
    </source>
</reference>
<accession>A0A084SI28</accession>
<dbReference type="Gene3D" id="3.60.21.10">
    <property type="match status" value="1"/>
</dbReference>
<comment type="caution">
    <text evidence="6">The sequence shown here is derived from an EMBL/GenBank/DDBJ whole genome shotgun (WGS) entry which is preliminary data.</text>
</comment>
<evidence type="ECO:0000256" key="4">
    <source>
        <dbReference type="ARBA" id="ARBA00025742"/>
    </source>
</evidence>
<evidence type="ECO:0000256" key="3">
    <source>
        <dbReference type="ARBA" id="ARBA00023004"/>
    </source>
</evidence>
<dbReference type="PANTHER" id="PTHR42988:SF2">
    <property type="entry name" value="CYCLIC NUCLEOTIDE PHOSPHODIESTERASE CBUA0032-RELATED"/>
    <property type="match status" value="1"/>
</dbReference>
<dbReference type="Pfam" id="PF00149">
    <property type="entry name" value="Metallophos"/>
    <property type="match status" value="1"/>
</dbReference>
<dbReference type="GO" id="GO:0016787">
    <property type="term" value="F:hydrolase activity"/>
    <property type="evidence" value="ECO:0007669"/>
    <property type="project" value="UniProtKB-KW"/>
</dbReference>
<dbReference type="InterPro" id="IPR029052">
    <property type="entry name" value="Metallo-depent_PP-like"/>
</dbReference>
<organism evidence="6 7">
    <name type="scientific">Archangium violaceum Cb vi76</name>
    <dbReference type="NCBI Taxonomy" id="1406225"/>
    <lineage>
        <taxon>Bacteria</taxon>
        <taxon>Pseudomonadati</taxon>
        <taxon>Myxococcota</taxon>
        <taxon>Myxococcia</taxon>
        <taxon>Myxococcales</taxon>
        <taxon>Cystobacterineae</taxon>
        <taxon>Archangiaceae</taxon>
        <taxon>Archangium</taxon>
    </lineage>
</organism>
<evidence type="ECO:0000259" key="5">
    <source>
        <dbReference type="Pfam" id="PF00149"/>
    </source>
</evidence>
<sequence length="277" mass="30541">MLIRTLAHLSDLHLDLSRESDATASALVEALLAERVDHVVVTGDLTHQGSRSEYRRFRELFAPLLDAGRLTFIPGNHDRTGEDAGGQWMNGQKVRVEQHEGLFLVCVDSTGPHNRNYFACHGELTRAVLDEVDAALSAAPTGALTAVLLHHHVLPLPEESLPERFATRMGWPHASELALGAELVRRVQGRCDLILHGHRHVPREFDLGPTRGRGLRIYNSGSSIELGRFRLFQHAAGRLVGEPVWQGSALPPVRKRSAPNVMPALQYLASQLTVSLL</sequence>
<dbReference type="EMBL" id="JPMI01000303">
    <property type="protein sequence ID" value="KFA88113.1"/>
    <property type="molecule type" value="Genomic_DNA"/>
</dbReference>
<dbReference type="InterPro" id="IPR050884">
    <property type="entry name" value="CNP_phosphodiesterase-III"/>
</dbReference>
<dbReference type="SUPFAM" id="SSF56300">
    <property type="entry name" value="Metallo-dependent phosphatases"/>
    <property type="match status" value="1"/>
</dbReference>
<comment type="similarity">
    <text evidence="4">Belongs to the cyclic nucleotide phosphodiesterase class-III family.</text>
</comment>
<dbReference type="GO" id="GO:0046872">
    <property type="term" value="F:metal ion binding"/>
    <property type="evidence" value="ECO:0007669"/>
    <property type="project" value="UniProtKB-KW"/>
</dbReference>
<dbReference type="PANTHER" id="PTHR42988">
    <property type="entry name" value="PHOSPHOHYDROLASE"/>
    <property type="match status" value="1"/>
</dbReference>
<evidence type="ECO:0000313" key="7">
    <source>
        <dbReference type="Proteomes" id="UP000028547"/>
    </source>
</evidence>
<proteinExistence type="inferred from homology"/>
<dbReference type="InterPro" id="IPR004843">
    <property type="entry name" value="Calcineurin-like_PHP"/>
</dbReference>
<dbReference type="AlphaFoldDB" id="A0A084SI28"/>
<evidence type="ECO:0000256" key="2">
    <source>
        <dbReference type="ARBA" id="ARBA00022801"/>
    </source>
</evidence>
<evidence type="ECO:0000256" key="1">
    <source>
        <dbReference type="ARBA" id="ARBA00022723"/>
    </source>
</evidence>
<name>A0A084SI28_9BACT</name>
<dbReference type="Proteomes" id="UP000028547">
    <property type="component" value="Unassembled WGS sequence"/>
</dbReference>
<dbReference type="RefSeq" id="WP_043409884.1">
    <property type="nucleotide sequence ID" value="NZ_JPMI01000303.1"/>
</dbReference>
<keyword evidence="3" id="KW-0408">Iron</keyword>
<keyword evidence="2" id="KW-0378">Hydrolase</keyword>
<feature type="domain" description="Calcineurin-like phosphoesterase" evidence="5">
    <location>
        <begin position="5"/>
        <end position="202"/>
    </location>
</feature>
<gene>
    <name evidence="6" type="ORF">Q664_43430</name>
</gene>
<keyword evidence="1" id="KW-0479">Metal-binding</keyword>
<evidence type="ECO:0000313" key="6">
    <source>
        <dbReference type="EMBL" id="KFA88113.1"/>
    </source>
</evidence>
<protein>
    <submittedName>
        <fullName evidence="6">Metallophosphoesterase</fullName>
    </submittedName>
</protein>